<dbReference type="RefSeq" id="WP_111920042.1">
    <property type="nucleotide sequence ID" value="NZ_CAUWHR010000009.1"/>
</dbReference>
<dbReference type="AlphaFoldDB" id="A0A2Z4UBV5"/>
<evidence type="ECO:0000313" key="2">
    <source>
        <dbReference type="EMBL" id="AWY98555.1"/>
    </source>
</evidence>
<proteinExistence type="predicted"/>
<organism evidence="2 3">
    <name type="scientific">Blautia argi</name>
    <dbReference type="NCBI Taxonomy" id="1912897"/>
    <lineage>
        <taxon>Bacteria</taxon>
        <taxon>Bacillati</taxon>
        <taxon>Bacillota</taxon>
        <taxon>Clostridia</taxon>
        <taxon>Lachnospirales</taxon>
        <taxon>Lachnospiraceae</taxon>
        <taxon>Blautia</taxon>
    </lineage>
</organism>
<protein>
    <recommendedName>
        <fullName evidence="4">MacB-like periplasmic core domain-containing protein</fullName>
    </recommendedName>
</protein>
<dbReference type="EMBL" id="CP030280">
    <property type="protein sequence ID" value="AWY98555.1"/>
    <property type="molecule type" value="Genomic_DNA"/>
</dbReference>
<reference evidence="3" key="1">
    <citation type="submission" date="2018-06" db="EMBL/GenBank/DDBJ databases">
        <title>Description of Blautia argi sp. nov., a new anaerobic isolated from dog feces.</title>
        <authorList>
            <person name="Chang Y.-H."/>
            <person name="Paek J."/>
            <person name="Shin Y."/>
        </authorList>
    </citation>
    <scope>NUCLEOTIDE SEQUENCE [LARGE SCALE GENOMIC DNA]</scope>
    <source>
        <strain evidence="3">KCTC 15426</strain>
    </source>
</reference>
<dbReference type="Proteomes" id="UP000250003">
    <property type="component" value="Chromosome"/>
</dbReference>
<name>A0A2Z4UBV5_9FIRM</name>
<accession>A0A2Z4UBV5</accession>
<feature type="transmembrane region" description="Helical" evidence="1">
    <location>
        <begin position="205"/>
        <end position="226"/>
    </location>
</feature>
<keyword evidence="1" id="KW-1133">Transmembrane helix</keyword>
<keyword evidence="1" id="KW-0472">Membrane</keyword>
<evidence type="ECO:0008006" key="4">
    <source>
        <dbReference type="Google" id="ProtNLM"/>
    </source>
</evidence>
<keyword evidence="3" id="KW-1185">Reference proteome</keyword>
<gene>
    <name evidence="2" type="ORF">DQQ01_10765</name>
</gene>
<feature type="transmembrane region" description="Helical" evidence="1">
    <location>
        <begin position="312"/>
        <end position="331"/>
    </location>
</feature>
<evidence type="ECO:0000256" key="1">
    <source>
        <dbReference type="SAM" id="Phobius"/>
    </source>
</evidence>
<feature type="transmembrane region" description="Helical" evidence="1">
    <location>
        <begin position="247"/>
        <end position="265"/>
    </location>
</feature>
<dbReference type="OrthoDB" id="1864188at2"/>
<evidence type="ECO:0000313" key="3">
    <source>
        <dbReference type="Proteomes" id="UP000250003"/>
    </source>
</evidence>
<sequence length="338" mass="37677">MKKIWIRVGTLALGIGLWGLALFFWQRTEKYAGCFNGYYDTPVVTPAQVQEFLEQADRQEMLPDITVWSRQEKQLVKGSVQVGVTAEVWSLFGSMEDFFAGRLSSGSYVWQEDDEGCMVSTALAQKLFGTDKIQGNSIEIEKNSYVVRGCIESKDLFAAVLADREKELEGLYLEYANKSEPGSSARKLMWQITGREPEGFWEGNLYSALARVLAALPIWILVLVWIKRGCGKLNNISNFSLRLFGKLFTAGIVCGLIFLGLWTTLRFSGDYLPAMWSDLGFFPELIEKKQNAFLAVCQFVLCPNDASMLGNLGNTAAAVLGTVLAEGIFLGDSRERES</sequence>
<feature type="transmembrane region" description="Helical" evidence="1">
    <location>
        <begin position="5"/>
        <end position="25"/>
    </location>
</feature>
<dbReference type="KEGG" id="blau:DQQ01_10765"/>
<keyword evidence="1" id="KW-0812">Transmembrane</keyword>